<proteinExistence type="predicted"/>
<dbReference type="AlphaFoldDB" id="A0A1J1HNN0"/>
<gene>
    <name evidence="1" type="ORF">CLUMA_CG001863</name>
</gene>
<organism evidence="1 2">
    <name type="scientific">Clunio marinus</name>
    <dbReference type="NCBI Taxonomy" id="568069"/>
    <lineage>
        <taxon>Eukaryota</taxon>
        <taxon>Metazoa</taxon>
        <taxon>Ecdysozoa</taxon>
        <taxon>Arthropoda</taxon>
        <taxon>Hexapoda</taxon>
        <taxon>Insecta</taxon>
        <taxon>Pterygota</taxon>
        <taxon>Neoptera</taxon>
        <taxon>Endopterygota</taxon>
        <taxon>Diptera</taxon>
        <taxon>Nematocera</taxon>
        <taxon>Chironomoidea</taxon>
        <taxon>Chironomidae</taxon>
        <taxon>Clunio</taxon>
    </lineage>
</organism>
<reference evidence="1 2" key="1">
    <citation type="submission" date="2015-04" db="EMBL/GenBank/DDBJ databases">
        <authorList>
            <person name="Syromyatnikov M.Y."/>
            <person name="Popov V.N."/>
        </authorList>
    </citation>
    <scope>NUCLEOTIDE SEQUENCE [LARGE SCALE GENOMIC DNA]</scope>
</reference>
<sequence length="68" mass="7773">MFTTNNHHKRYALRVYLCIKDKADFRSLIDVSCTSFIGEFFGAISDFILKLTSHKSSKTVNRSALTNI</sequence>
<accession>A0A1J1HNN0</accession>
<name>A0A1J1HNN0_9DIPT</name>
<keyword evidence="2" id="KW-1185">Reference proteome</keyword>
<dbReference type="EMBL" id="CVRI01000006">
    <property type="protein sequence ID" value="CRK88078.1"/>
    <property type="molecule type" value="Genomic_DNA"/>
</dbReference>
<dbReference type="Proteomes" id="UP000183832">
    <property type="component" value="Unassembled WGS sequence"/>
</dbReference>
<evidence type="ECO:0000313" key="1">
    <source>
        <dbReference type="EMBL" id="CRK88078.1"/>
    </source>
</evidence>
<evidence type="ECO:0000313" key="2">
    <source>
        <dbReference type="Proteomes" id="UP000183832"/>
    </source>
</evidence>
<protein>
    <submittedName>
        <fullName evidence="1">CLUMA_CG001863, isoform A</fullName>
    </submittedName>
</protein>